<dbReference type="EMBL" id="SJZJ01000023">
    <property type="protein sequence ID" value="TCJ22435.1"/>
    <property type="molecule type" value="Genomic_DNA"/>
</dbReference>
<dbReference type="RefSeq" id="WP_131584786.1">
    <property type="nucleotide sequence ID" value="NZ_SJZJ01000023.1"/>
</dbReference>
<dbReference type="Proteomes" id="UP000295453">
    <property type="component" value="Unassembled WGS sequence"/>
</dbReference>
<dbReference type="AlphaFoldDB" id="A0A4R1BYL3"/>
<dbReference type="Gene3D" id="2.60.290.11">
    <property type="entry name" value="TM1070-like"/>
    <property type="match status" value="1"/>
</dbReference>
<evidence type="ECO:0000256" key="1">
    <source>
        <dbReference type="SAM" id="MobiDB-lite"/>
    </source>
</evidence>
<evidence type="ECO:0000313" key="2">
    <source>
        <dbReference type="EMBL" id="TCJ22435.1"/>
    </source>
</evidence>
<feature type="compositionally biased region" description="Polar residues" evidence="1">
    <location>
        <begin position="76"/>
        <end position="97"/>
    </location>
</feature>
<keyword evidence="3" id="KW-1185">Reference proteome</keyword>
<dbReference type="OrthoDB" id="3729011at2"/>
<gene>
    <name evidence="2" type="ORF">EPD65_12910</name>
</gene>
<evidence type="ECO:0008006" key="4">
    <source>
        <dbReference type="Google" id="ProtNLM"/>
    </source>
</evidence>
<feature type="region of interest" description="Disordered" evidence="1">
    <location>
        <begin position="75"/>
        <end position="98"/>
    </location>
</feature>
<dbReference type="Pfam" id="PF18986">
    <property type="entry name" value="DUF5719"/>
    <property type="match status" value="1"/>
</dbReference>
<reference evidence="2 3" key="1">
    <citation type="submission" date="2019-03" db="EMBL/GenBank/DDBJ databases">
        <authorList>
            <person name="Kim M.K.M."/>
        </authorList>
    </citation>
    <scope>NUCLEOTIDE SEQUENCE [LARGE SCALE GENOMIC DNA]</scope>
    <source>
        <strain evidence="2 3">18JY15-6</strain>
    </source>
</reference>
<name>A0A4R1BYL3_9ACTN</name>
<sequence length="461" mass="46913">MNDFPGRRVALSNARKVRPATAIAVGAPAITLLALLVQAPADTQHDTARYEPTTHALTSADLFCPASDRGSIRIASASTSTDAGSLTQRRPGTSTRTAVPLQVGGSRTIDSPEGVLLHAEGGLAPGLTGARLGEPRPSARECAAPGGVRWFVGAGSGASHLSTLTLANPDGGPAVADITIWSTDGELQDIESRGLTISGGKVSTLALESLAPDAHELAVRVVVSRGRLAASVRDEFGKVGEALRTDALPAGASPSLVQVLPGLTRKASSRVLTLVNPGHSEAQVTLAIAGGRSTFAPSGVAEIRVPAGRVVVTDLTKALAKVTGSEDTSLIVRSTVPVAAGLRATVAGDLVHHPAIQLRTGLLSSVVPDVGAPTLVLTAGETGGKVTVRWDSGQETTVQLNAGTTLAVPAPKHAHLVTLDADAPVAAVVRTQTKDGAALLPLRAVATELLVPAVRPAWPPR</sequence>
<dbReference type="InterPro" id="IPR043777">
    <property type="entry name" value="DUF5719"/>
</dbReference>
<proteinExistence type="predicted"/>
<dbReference type="InterPro" id="IPR036698">
    <property type="entry name" value="TM1070-like_sf"/>
</dbReference>
<organism evidence="2 3">
    <name type="scientific">Nocardioides jejuensis</name>
    <dbReference type="NCBI Taxonomy" id="2502782"/>
    <lineage>
        <taxon>Bacteria</taxon>
        <taxon>Bacillati</taxon>
        <taxon>Actinomycetota</taxon>
        <taxon>Actinomycetes</taxon>
        <taxon>Propionibacteriales</taxon>
        <taxon>Nocardioidaceae</taxon>
        <taxon>Nocardioides</taxon>
    </lineage>
</organism>
<accession>A0A4R1BYL3</accession>
<protein>
    <recommendedName>
        <fullName evidence="4">Secreted protein</fullName>
    </recommendedName>
</protein>
<evidence type="ECO:0000313" key="3">
    <source>
        <dbReference type="Proteomes" id="UP000295453"/>
    </source>
</evidence>
<comment type="caution">
    <text evidence="2">The sequence shown here is derived from an EMBL/GenBank/DDBJ whole genome shotgun (WGS) entry which is preliminary data.</text>
</comment>